<comment type="caution">
    <text evidence="5">The sequence shown here is derived from an EMBL/GenBank/DDBJ whole genome shotgun (WGS) entry which is preliminary data.</text>
</comment>
<reference evidence="5 6" key="1">
    <citation type="journal article" date="2021" name="ISME Commun">
        <title>Automated analysis of genomic sequences facilitates high-throughput and comprehensive description of bacteria.</title>
        <authorList>
            <person name="Hitch T.C.A."/>
        </authorList>
    </citation>
    <scope>NUCLEOTIDE SEQUENCE [LARGE SCALE GENOMIC DNA]</scope>
    <source>
        <strain evidence="5 6">Sanger_04</strain>
    </source>
</reference>
<organism evidence="5 6">
    <name type="scientific">Laedolimicola ammoniilytica</name>
    <dbReference type="NCBI Taxonomy" id="2981771"/>
    <lineage>
        <taxon>Bacteria</taxon>
        <taxon>Bacillati</taxon>
        <taxon>Bacillota</taxon>
        <taxon>Clostridia</taxon>
        <taxon>Lachnospirales</taxon>
        <taxon>Lachnospiraceae</taxon>
        <taxon>Laedolimicola</taxon>
    </lineage>
</organism>
<accession>A0ABT2RYM5</accession>
<dbReference type="PRINTS" id="PR00032">
    <property type="entry name" value="HTHARAC"/>
</dbReference>
<feature type="domain" description="HTH araC/xylS-type" evidence="4">
    <location>
        <begin position="1"/>
        <end position="62"/>
    </location>
</feature>
<dbReference type="Gene3D" id="1.10.10.60">
    <property type="entry name" value="Homeodomain-like"/>
    <property type="match status" value="1"/>
</dbReference>
<evidence type="ECO:0000256" key="2">
    <source>
        <dbReference type="ARBA" id="ARBA00023125"/>
    </source>
</evidence>
<keyword evidence="3" id="KW-0804">Transcription</keyword>
<proteinExistence type="predicted"/>
<evidence type="ECO:0000256" key="3">
    <source>
        <dbReference type="ARBA" id="ARBA00023163"/>
    </source>
</evidence>
<dbReference type="EMBL" id="JAOQKC010000014">
    <property type="protein sequence ID" value="MCU6697434.1"/>
    <property type="molecule type" value="Genomic_DNA"/>
</dbReference>
<protein>
    <submittedName>
        <fullName evidence="5">Helix-turn-helix transcriptional regulator</fullName>
    </submittedName>
</protein>
<dbReference type="InterPro" id="IPR009057">
    <property type="entry name" value="Homeodomain-like_sf"/>
</dbReference>
<dbReference type="InterPro" id="IPR020449">
    <property type="entry name" value="Tscrpt_reg_AraC-type_HTH"/>
</dbReference>
<dbReference type="SMART" id="SM00342">
    <property type="entry name" value="HTH_ARAC"/>
    <property type="match status" value="1"/>
</dbReference>
<dbReference type="Pfam" id="PF12833">
    <property type="entry name" value="HTH_18"/>
    <property type="match status" value="1"/>
</dbReference>
<dbReference type="RefSeq" id="WP_158363865.1">
    <property type="nucleotide sequence ID" value="NZ_JAOQKC010000014.1"/>
</dbReference>
<evidence type="ECO:0000259" key="4">
    <source>
        <dbReference type="PROSITE" id="PS01124"/>
    </source>
</evidence>
<evidence type="ECO:0000256" key="1">
    <source>
        <dbReference type="ARBA" id="ARBA00023015"/>
    </source>
</evidence>
<dbReference type="SUPFAM" id="SSF46689">
    <property type="entry name" value="Homeodomain-like"/>
    <property type="match status" value="1"/>
</dbReference>
<dbReference type="PANTHER" id="PTHR43280:SF28">
    <property type="entry name" value="HTH-TYPE TRANSCRIPTIONAL ACTIVATOR RHAS"/>
    <property type="match status" value="1"/>
</dbReference>
<gene>
    <name evidence="5" type="ORF">OCV63_11100</name>
</gene>
<keyword evidence="1" id="KW-0805">Transcription regulation</keyword>
<evidence type="ECO:0000313" key="5">
    <source>
        <dbReference type="EMBL" id="MCU6697434.1"/>
    </source>
</evidence>
<dbReference type="InterPro" id="IPR018060">
    <property type="entry name" value="HTH_AraC"/>
</dbReference>
<evidence type="ECO:0000313" key="6">
    <source>
        <dbReference type="Proteomes" id="UP001652461"/>
    </source>
</evidence>
<dbReference type="PROSITE" id="PS01124">
    <property type="entry name" value="HTH_ARAC_FAMILY_2"/>
    <property type="match status" value="1"/>
</dbReference>
<dbReference type="PANTHER" id="PTHR43280">
    <property type="entry name" value="ARAC-FAMILY TRANSCRIPTIONAL REGULATOR"/>
    <property type="match status" value="1"/>
</dbReference>
<sequence length="64" mass="7289">MSAPGAIRYLLRYRIEKAAGLLLSTEKKAGEIATVCGFSDISYFTRRFREINGCTPLEYRKENI</sequence>
<keyword evidence="2" id="KW-0238">DNA-binding</keyword>
<dbReference type="Proteomes" id="UP001652461">
    <property type="component" value="Unassembled WGS sequence"/>
</dbReference>
<name>A0ABT2RYM5_9FIRM</name>
<keyword evidence="6" id="KW-1185">Reference proteome</keyword>